<feature type="transmembrane region" description="Helical" evidence="5">
    <location>
        <begin position="296"/>
        <end position="316"/>
    </location>
</feature>
<dbReference type="Gene3D" id="1.20.1250.20">
    <property type="entry name" value="MFS general substrate transporter like domains"/>
    <property type="match status" value="2"/>
</dbReference>
<keyword evidence="4 5" id="KW-0472">Membrane</keyword>
<feature type="transmembrane region" description="Helical" evidence="5">
    <location>
        <begin position="169"/>
        <end position="187"/>
    </location>
</feature>
<dbReference type="PROSITE" id="PS50850">
    <property type="entry name" value="MFS"/>
    <property type="match status" value="1"/>
</dbReference>
<keyword evidence="2 5" id="KW-0812">Transmembrane</keyword>
<feature type="transmembrane region" description="Helical" evidence="5">
    <location>
        <begin position="265"/>
        <end position="284"/>
    </location>
</feature>
<reference evidence="7 8" key="1">
    <citation type="submission" date="2020-07" db="EMBL/GenBank/DDBJ databases">
        <title>Sequencing the genomes of 1000 actinobacteria strains.</title>
        <authorList>
            <person name="Klenk H.-P."/>
        </authorList>
    </citation>
    <scope>NUCLEOTIDE SEQUENCE [LARGE SCALE GENOMIC DNA]</scope>
    <source>
        <strain evidence="7 8">DSM 100723</strain>
    </source>
</reference>
<feature type="transmembrane region" description="Helical" evidence="5">
    <location>
        <begin position="353"/>
        <end position="375"/>
    </location>
</feature>
<feature type="transmembrane region" description="Helical" evidence="5">
    <location>
        <begin position="68"/>
        <end position="91"/>
    </location>
</feature>
<feature type="transmembrane region" description="Helical" evidence="5">
    <location>
        <begin position="328"/>
        <end position="347"/>
    </location>
</feature>
<dbReference type="PANTHER" id="PTHR23508:SF10">
    <property type="entry name" value="CARBOXYLIC ACID TRANSPORTER PROTEIN HOMOLOG"/>
    <property type="match status" value="1"/>
</dbReference>
<evidence type="ECO:0000256" key="4">
    <source>
        <dbReference type="ARBA" id="ARBA00023136"/>
    </source>
</evidence>
<dbReference type="AlphaFoldDB" id="A0A7W3IUB7"/>
<name>A0A7W3IUB7_9ACTN</name>
<evidence type="ECO:0000256" key="2">
    <source>
        <dbReference type="ARBA" id="ARBA00022692"/>
    </source>
</evidence>
<protein>
    <submittedName>
        <fullName evidence="7">MFS family permease</fullName>
    </submittedName>
</protein>
<feature type="domain" description="Major facilitator superfamily (MFS) profile" evidence="6">
    <location>
        <begin position="34"/>
        <end position="441"/>
    </location>
</feature>
<feature type="transmembrane region" description="Helical" evidence="5">
    <location>
        <begin position="103"/>
        <end position="122"/>
    </location>
</feature>
<evidence type="ECO:0000313" key="7">
    <source>
        <dbReference type="EMBL" id="MBA8795426.1"/>
    </source>
</evidence>
<comment type="subcellular location">
    <subcellularLocation>
        <location evidence="1">Cell membrane</location>
        <topology evidence="1">Multi-pass membrane protein</topology>
    </subcellularLocation>
</comment>
<feature type="transmembrane region" description="Helical" evidence="5">
    <location>
        <begin position="30"/>
        <end position="47"/>
    </location>
</feature>
<dbReference type="EMBL" id="JACGWT010000005">
    <property type="protein sequence ID" value="MBA8795426.1"/>
    <property type="molecule type" value="Genomic_DNA"/>
</dbReference>
<evidence type="ECO:0000259" key="6">
    <source>
        <dbReference type="PROSITE" id="PS50850"/>
    </source>
</evidence>
<comment type="caution">
    <text evidence="7">The sequence shown here is derived from an EMBL/GenBank/DDBJ whole genome shotgun (WGS) entry which is preliminary data.</text>
</comment>
<dbReference type="RefSeq" id="WP_220484049.1">
    <property type="nucleotide sequence ID" value="NZ_JACGWT010000005.1"/>
</dbReference>
<keyword evidence="8" id="KW-1185">Reference proteome</keyword>
<proteinExistence type="predicted"/>
<feature type="transmembrane region" description="Helical" evidence="5">
    <location>
        <begin position="193"/>
        <end position="212"/>
    </location>
</feature>
<dbReference type="Proteomes" id="UP000523079">
    <property type="component" value="Unassembled WGS sequence"/>
</dbReference>
<evidence type="ECO:0000313" key="8">
    <source>
        <dbReference type="Proteomes" id="UP000523079"/>
    </source>
</evidence>
<keyword evidence="3 5" id="KW-1133">Transmembrane helix</keyword>
<dbReference type="InterPro" id="IPR020846">
    <property type="entry name" value="MFS_dom"/>
</dbReference>
<gene>
    <name evidence="7" type="ORF">FHX74_003062</name>
</gene>
<evidence type="ECO:0000256" key="5">
    <source>
        <dbReference type="SAM" id="Phobius"/>
    </source>
</evidence>
<dbReference type="InterPro" id="IPR011701">
    <property type="entry name" value="MFS"/>
</dbReference>
<feature type="transmembrane region" description="Helical" evidence="5">
    <location>
        <begin position="416"/>
        <end position="436"/>
    </location>
</feature>
<dbReference type="GO" id="GO:0005886">
    <property type="term" value="C:plasma membrane"/>
    <property type="evidence" value="ECO:0007669"/>
    <property type="project" value="UniProtKB-SubCell"/>
</dbReference>
<sequence length="442" mass="46600">MTSDPTAAPRSPADSGRPGLLRFIPRAHPISWVMLAVTTGAVLITSIDRAILPAVLPGIQQEFRLDDAAGGFLVGLSFAGTAIGGLLIGVFGDSLGRGVRRAWAWAVAVAIVVVSSVLTAFSRTLGQLHVLRVVMGIGTGGMEPVNVTMVGEWWQKENRGFAVGTHHTGFPIGQFVGLLLIGATVAVSGWRGAFLFIPLIAVPIVVVQIVLARRRNLRAANTWMREHDLTPSLEENEVAGDRERHPLRSAAAAVRTALAERNVRLMVLANFLFLWAESGVTAFLTVQLTREAGMDLATAVTVSGASGITGWIGQIVWGTVSDHRGRKFSLGILAVGWAVAVAAMVLIHGPVSAWVILIAWGLVRNSPFPVMYAAIIDTVPEGASSGLGIMIGIGLGLSGLVAAPVAGVLVQHAGFVVHYLVIAAICLLALIPIRLLREPRTA</sequence>
<feature type="transmembrane region" description="Helical" evidence="5">
    <location>
        <begin position="387"/>
        <end position="410"/>
    </location>
</feature>
<dbReference type="InterPro" id="IPR036259">
    <property type="entry name" value="MFS_trans_sf"/>
</dbReference>
<organism evidence="7 8">
    <name type="scientific">Microlunatus kandeliicorticis</name>
    <dbReference type="NCBI Taxonomy" id="1759536"/>
    <lineage>
        <taxon>Bacteria</taxon>
        <taxon>Bacillati</taxon>
        <taxon>Actinomycetota</taxon>
        <taxon>Actinomycetes</taxon>
        <taxon>Propionibacteriales</taxon>
        <taxon>Propionibacteriaceae</taxon>
        <taxon>Microlunatus</taxon>
    </lineage>
</organism>
<dbReference type="PANTHER" id="PTHR23508">
    <property type="entry name" value="CARBOXYLIC ACID TRANSPORTER PROTEIN HOMOLOG"/>
    <property type="match status" value="1"/>
</dbReference>
<dbReference type="Pfam" id="PF07690">
    <property type="entry name" value="MFS_1"/>
    <property type="match status" value="1"/>
</dbReference>
<accession>A0A7W3IUB7</accession>
<dbReference type="SUPFAM" id="SSF103473">
    <property type="entry name" value="MFS general substrate transporter"/>
    <property type="match status" value="1"/>
</dbReference>
<evidence type="ECO:0000256" key="3">
    <source>
        <dbReference type="ARBA" id="ARBA00022989"/>
    </source>
</evidence>
<dbReference type="GO" id="GO:0046943">
    <property type="term" value="F:carboxylic acid transmembrane transporter activity"/>
    <property type="evidence" value="ECO:0007669"/>
    <property type="project" value="TreeGrafter"/>
</dbReference>
<evidence type="ECO:0000256" key="1">
    <source>
        <dbReference type="ARBA" id="ARBA00004651"/>
    </source>
</evidence>